<feature type="compositionally biased region" description="Basic and acidic residues" evidence="1">
    <location>
        <begin position="200"/>
        <end position="217"/>
    </location>
</feature>
<organism evidence="2 3">
    <name type="scientific">Dermatophagoides farinae</name>
    <name type="common">American house dust mite</name>
    <dbReference type="NCBI Taxonomy" id="6954"/>
    <lineage>
        <taxon>Eukaryota</taxon>
        <taxon>Metazoa</taxon>
        <taxon>Ecdysozoa</taxon>
        <taxon>Arthropoda</taxon>
        <taxon>Chelicerata</taxon>
        <taxon>Arachnida</taxon>
        <taxon>Acari</taxon>
        <taxon>Acariformes</taxon>
        <taxon>Sarcoptiformes</taxon>
        <taxon>Astigmata</taxon>
        <taxon>Psoroptidia</taxon>
        <taxon>Analgoidea</taxon>
        <taxon>Pyroglyphidae</taxon>
        <taxon>Dermatophagoidinae</taxon>
        <taxon>Dermatophagoides</taxon>
    </lineage>
</organism>
<keyword evidence="3" id="KW-1185">Reference proteome</keyword>
<feature type="region of interest" description="Disordered" evidence="1">
    <location>
        <begin position="103"/>
        <end position="136"/>
    </location>
</feature>
<dbReference type="Proteomes" id="UP000790347">
    <property type="component" value="Unassembled WGS sequence"/>
</dbReference>
<proteinExistence type="predicted"/>
<gene>
    <name evidence="2" type="ORF">DERF_000713</name>
</gene>
<reference evidence="2" key="2">
    <citation type="journal article" date="2022" name="Res Sq">
        <title>Comparative Genomics Reveals Insights into the Divergent Evolution of Astigmatic Mites and Household Pest Adaptations.</title>
        <authorList>
            <person name="Xiong Q."/>
            <person name="Wan A.T.-Y."/>
            <person name="Liu X.-Y."/>
            <person name="Fung C.S.-H."/>
            <person name="Xiao X."/>
            <person name="Malainual N."/>
            <person name="Hou J."/>
            <person name="Wang L."/>
            <person name="Wang M."/>
            <person name="Yang K."/>
            <person name="Cui Y."/>
            <person name="Leung E."/>
            <person name="Nong W."/>
            <person name="Shin S.-K."/>
            <person name="Au S."/>
            <person name="Jeong K.Y."/>
            <person name="Chew F.T."/>
            <person name="Hui J."/>
            <person name="Leung T.F."/>
            <person name="Tungtrongchitr A."/>
            <person name="Zhong N."/>
            <person name="Liu Z."/>
            <person name="Tsui S."/>
        </authorList>
    </citation>
    <scope>NUCLEOTIDE SEQUENCE</scope>
    <source>
        <strain evidence="2">Derf</strain>
        <tissue evidence="2">Whole organism</tissue>
    </source>
</reference>
<protein>
    <submittedName>
        <fullName evidence="2">Uncharacterized protein</fullName>
    </submittedName>
</protein>
<feature type="compositionally biased region" description="Low complexity" evidence="1">
    <location>
        <begin position="112"/>
        <end position="130"/>
    </location>
</feature>
<evidence type="ECO:0000313" key="3">
    <source>
        <dbReference type="Proteomes" id="UP000790347"/>
    </source>
</evidence>
<dbReference type="AlphaFoldDB" id="A0A922LAG1"/>
<evidence type="ECO:0000256" key="1">
    <source>
        <dbReference type="SAM" id="MobiDB-lite"/>
    </source>
</evidence>
<feature type="region of interest" description="Disordered" evidence="1">
    <location>
        <begin position="200"/>
        <end position="243"/>
    </location>
</feature>
<accession>A0A922LAG1</accession>
<reference evidence="2" key="1">
    <citation type="submission" date="2013-05" db="EMBL/GenBank/DDBJ databases">
        <authorList>
            <person name="Yim A.K.Y."/>
            <person name="Chan T.F."/>
            <person name="Ji K.M."/>
            <person name="Liu X.Y."/>
            <person name="Zhou J.W."/>
            <person name="Li R.Q."/>
            <person name="Yang K.Y."/>
            <person name="Li J."/>
            <person name="Li M."/>
            <person name="Law P.T.W."/>
            <person name="Wu Y.L."/>
            <person name="Cai Z.L."/>
            <person name="Qin H."/>
            <person name="Bao Y."/>
            <person name="Leung R.K.K."/>
            <person name="Ng P.K.S."/>
            <person name="Zou J."/>
            <person name="Zhong X.J."/>
            <person name="Ran P.X."/>
            <person name="Zhong N.S."/>
            <person name="Liu Z.G."/>
            <person name="Tsui S.K.W."/>
        </authorList>
    </citation>
    <scope>NUCLEOTIDE SEQUENCE</scope>
    <source>
        <strain evidence="2">Derf</strain>
        <tissue evidence="2">Whole organism</tissue>
    </source>
</reference>
<name>A0A922LAG1_DERFA</name>
<comment type="caution">
    <text evidence="2">The sequence shown here is derived from an EMBL/GenBank/DDBJ whole genome shotgun (WGS) entry which is preliminary data.</text>
</comment>
<sequence>MGSCLGHCSNIKPFSRQKLHTMTTTIITKTPTMMKIEIPKSSCCSVHNNNNNNNITPTTKTKKKPYTSTYINLSELDHTGDDEKSNRLIIDSLITTSKTMKNGRKNRRIIPSSKLSLSSASSLSSEQSSLDRPPIVFKIRPTSRSFSFRKNCKKQPQQQQQQQKCVWIDDLNGNTRQRLKEKQAFIRKLYETVYNNHECKKQQNGDNKELDNNKSEQSDSDSEQSSSSDETLAFKSKISQNKS</sequence>
<dbReference type="EMBL" id="ASGP02000001">
    <property type="protein sequence ID" value="KAH9526647.1"/>
    <property type="molecule type" value="Genomic_DNA"/>
</dbReference>
<evidence type="ECO:0000313" key="2">
    <source>
        <dbReference type="EMBL" id="KAH9526647.1"/>
    </source>
</evidence>